<evidence type="ECO:0000313" key="1">
    <source>
        <dbReference type="EMBL" id="QDU67668.1"/>
    </source>
</evidence>
<dbReference type="RefSeq" id="WP_145066034.1">
    <property type="nucleotide sequence ID" value="NZ_CP036287.1"/>
</dbReference>
<name>A0A518BL24_9BACT</name>
<keyword evidence="2" id="KW-1185">Reference proteome</keyword>
<proteinExistence type="predicted"/>
<evidence type="ECO:0000313" key="2">
    <source>
        <dbReference type="Proteomes" id="UP000316921"/>
    </source>
</evidence>
<dbReference type="KEGG" id="pbap:Pla133_27560"/>
<gene>
    <name evidence="1" type="ORF">Pla133_27560</name>
</gene>
<protein>
    <submittedName>
        <fullName evidence="1">Uncharacterized protein</fullName>
    </submittedName>
</protein>
<accession>A0A518BL24</accession>
<reference evidence="1 2" key="1">
    <citation type="submission" date="2019-02" db="EMBL/GenBank/DDBJ databases">
        <title>Deep-cultivation of Planctomycetes and their phenomic and genomic characterization uncovers novel biology.</title>
        <authorList>
            <person name="Wiegand S."/>
            <person name="Jogler M."/>
            <person name="Boedeker C."/>
            <person name="Pinto D."/>
            <person name="Vollmers J."/>
            <person name="Rivas-Marin E."/>
            <person name="Kohn T."/>
            <person name="Peeters S.H."/>
            <person name="Heuer A."/>
            <person name="Rast P."/>
            <person name="Oberbeckmann S."/>
            <person name="Bunk B."/>
            <person name="Jeske O."/>
            <person name="Meyerdierks A."/>
            <person name="Storesund J.E."/>
            <person name="Kallscheuer N."/>
            <person name="Luecker S."/>
            <person name="Lage O.M."/>
            <person name="Pohl T."/>
            <person name="Merkel B.J."/>
            <person name="Hornburger P."/>
            <person name="Mueller R.-W."/>
            <person name="Bruemmer F."/>
            <person name="Labrenz M."/>
            <person name="Spormann A.M."/>
            <person name="Op den Camp H."/>
            <person name="Overmann J."/>
            <person name="Amann R."/>
            <person name="Jetten M.S.M."/>
            <person name="Mascher T."/>
            <person name="Medema M.H."/>
            <person name="Devos D.P."/>
            <person name="Kaster A.-K."/>
            <person name="Ovreas L."/>
            <person name="Rohde M."/>
            <person name="Galperin M.Y."/>
            <person name="Jogler C."/>
        </authorList>
    </citation>
    <scope>NUCLEOTIDE SEQUENCE [LARGE SCALE GENOMIC DNA]</scope>
    <source>
        <strain evidence="1 2">Pla133</strain>
    </source>
</reference>
<dbReference type="EMBL" id="CP036287">
    <property type="protein sequence ID" value="QDU67668.1"/>
    <property type="molecule type" value="Genomic_DNA"/>
</dbReference>
<dbReference type="Proteomes" id="UP000316921">
    <property type="component" value="Chromosome"/>
</dbReference>
<organism evidence="1 2">
    <name type="scientific">Engelhardtia mirabilis</name>
    <dbReference type="NCBI Taxonomy" id="2528011"/>
    <lineage>
        <taxon>Bacteria</taxon>
        <taxon>Pseudomonadati</taxon>
        <taxon>Planctomycetota</taxon>
        <taxon>Planctomycetia</taxon>
        <taxon>Planctomycetia incertae sedis</taxon>
        <taxon>Engelhardtia</taxon>
    </lineage>
</organism>
<dbReference type="AlphaFoldDB" id="A0A518BL24"/>
<sequence length="89" mass="9680">MTSKQDCISRFNSDATRRSGYCEGIAEATDHLRQGVGVIVNDFVRDSADILTPGRPGFDPRAAALVERLRTFIDPRHSTPPGQPQPANG</sequence>